<evidence type="ECO:0000313" key="3">
    <source>
        <dbReference type="Proteomes" id="UP000820669"/>
    </source>
</evidence>
<reference evidence="2 3" key="1">
    <citation type="submission" date="2020-04" db="EMBL/GenBank/DDBJ databases">
        <authorList>
            <person name="Klaysubun C."/>
            <person name="Duangmal K."/>
            <person name="Lipun K."/>
        </authorList>
    </citation>
    <scope>NUCLEOTIDE SEQUENCE [LARGE SCALE GENOMIC DNA]</scope>
    <source>
        <strain evidence="2 3">K10HN5</strain>
    </source>
</reference>
<dbReference type="EMBL" id="JAAXLA010000006">
    <property type="protein sequence ID" value="NMH96653.1"/>
    <property type="molecule type" value="Genomic_DNA"/>
</dbReference>
<accession>A0ABX1S4Z0</accession>
<comment type="caution">
    <text evidence="2">The sequence shown here is derived from an EMBL/GenBank/DDBJ whole genome shotgun (WGS) entry which is preliminary data.</text>
</comment>
<dbReference type="PROSITE" id="PS51257">
    <property type="entry name" value="PROKAR_LIPOPROTEIN"/>
    <property type="match status" value="1"/>
</dbReference>
<keyword evidence="3" id="KW-1185">Reference proteome</keyword>
<feature type="signal peptide" evidence="1">
    <location>
        <begin position="1"/>
        <end position="38"/>
    </location>
</feature>
<proteinExistence type="predicted"/>
<dbReference type="InterPro" id="IPR017853">
    <property type="entry name" value="GH"/>
</dbReference>
<feature type="chain" id="PRO_5047425974" description="DUF1906 domain-containing protein" evidence="1">
    <location>
        <begin position="39"/>
        <end position="286"/>
    </location>
</feature>
<evidence type="ECO:0008006" key="4">
    <source>
        <dbReference type="Google" id="ProtNLM"/>
    </source>
</evidence>
<gene>
    <name evidence="2" type="ORF">HF526_04890</name>
</gene>
<dbReference type="SUPFAM" id="SSF51445">
    <property type="entry name" value="(Trans)glycosidases"/>
    <property type="match status" value="1"/>
</dbReference>
<organism evidence="2 3">
    <name type="scientific">Pseudonocardia acidicola</name>
    <dbReference type="NCBI Taxonomy" id="2724939"/>
    <lineage>
        <taxon>Bacteria</taxon>
        <taxon>Bacillati</taxon>
        <taxon>Actinomycetota</taxon>
        <taxon>Actinomycetes</taxon>
        <taxon>Pseudonocardiales</taxon>
        <taxon>Pseudonocardiaceae</taxon>
        <taxon>Pseudonocardia</taxon>
    </lineage>
</organism>
<evidence type="ECO:0000256" key="1">
    <source>
        <dbReference type="SAM" id="SignalP"/>
    </source>
</evidence>
<sequence length="286" mass="30933">MGPLARPFSRSPRTARRTVWRIAAVVAGLLAAQACSPAAPPARTAANPFPSIVLDTQDPAAAGDGFTAVDATPSQLVRVPPGQRALIWLGGYDNGTCTWGENDDQVRYEFARYALATDARVLGYFLADEPNTDGHCPGASTQVRNRAALVRSLDPNPRHITLANIDDPTQFAAFRDAVDVLATDPYPCVAGGGCDWSLIPSYIARLHAAGVVHYMGMLQAFSGEEWRWPTAAELQRMIEQWRASDWCGALTFSWSYQGGRLVDHPDLLAVLRGFNTRPPAPTTPCA</sequence>
<name>A0ABX1S4Z0_9PSEU</name>
<evidence type="ECO:0000313" key="2">
    <source>
        <dbReference type="EMBL" id="NMH96653.1"/>
    </source>
</evidence>
<keyword evidence="1" id="KW-0732">Signal</keyword>
<dbReference type="RefSeq" id="WP_169380044.1">
    <property type="nucleotide sequence ID" value="NZ_JAAXLA010000006.1"/>
</dbReference>
<protein>
    <recommendedName>
        <fullName evidence="4">DUF1906 domain-containing protein</fullName>
    </recommendedName>
</protein>
<dbReference type="Proteomes" id="UP000820669">
    <property type="component" value="Unassembled WGS sequence"/>
</dbReference>